<protein>
    <recommendedName>
        <fullName evidence="4">Anti-sigma factor</fullName>
    </recommendedName>
</protein>
<sequence>MPLDSQEAARLALREIHRDYGAAGLDDDDLMHRLLPDLLAGSRREANLLVAAASTDVARLLSGRIGAGMSPDAAVRDVATVLAERSGLGSAASVWVVSEYAAVLGHDPGARTAEVTVAEVEPVPDIDLDADDWTVADGDPVDAGGWPAWRRPWVRWVIGAGAAVLLLAGVGVAAYRMGACSTAETDCGGGGRGTGAALNTARAATVSIGPGEVRMSPISCATGPGAPVPTSPSDYYVDDTKISFYNATAGPVHVFHLWYDASAGQYRAFEAEIVHAGGRVVIVVGSQRYWLVRDAAGGCLAYFATVPSTHGAAVVAS</sequence>
<keyword evidence="1" id="KW-1133">Transmembrane helix</keyword>
<evidence type="ECO:0000313" key="3">
    <source>
        <dbReference type="Proteomes" id="UP001500218"/>
    </source>
</evidence>
<evidence type="ECO:0000313" key="2">
    <source>
        <dbReference type="EMBL" id="GAA1835942.1"/>
    </source>
</evidence>
<dbReference type="RefSeq" id="WP_344140302.1">
    <property type="nucleotide sequence ID" value="NZ_BAAALT010000295.1"/>
</dbReference>
<gene>
    <name evidence="2" type="ORF">GCM10009682_62540</name>
</gene>
<dbReference type="EMBL" id="BAAALT010000295">
    <property type="protein sequence ID" value="GAA1835942.1"/>
    <property type="molecule type" value="Genomic_DNA"/>
</dbReference>
<keyword evidence="1" id="KW-0812">Transmembrane</keyword>
<name>A0ABP4Z0D4_9ACTN</name>
<evidence type="ECO:0008006" key="4">
    <source>
        <dbReference type="Google" id="ProtNLM"/>
    </source>
</evidence>
<proteinExistence type="predicted"/>
<feature type="transmembrane region" description="Helical" evidence="1">
    <location>
        <begin position="153"/>
        <end position="175"/>
    </location>
</feature>
<evidence type="ECO:0000256" key="1">
    <source>
        <dbReference type="SAM" id="Phobius"/>
    </source>
</evidence>
<reference evidence="3" key="1">
    <citation type="journal article" date="2019" name="Int. J. Syst. Evol. Microbiol.">
        <title>The Global Catalogue of Microorganisms (GCM) 10K type strain sequencing project: providing services to taxonomists for standard genome sequencing and annotation.</title>
        <authorList>
            <consortium name="The Broad Institute Genomics Platform"/>
            <consortium name="The Broad Institute Genome Sequencing Center for Infectious Disease"/>
            <person name="Wu L."/>
            <person name="Ma J."/>
        </authorList>
    </citation>
    <scope>NUCLEOTIDE SEQUENCE [LARGE SCALE GENOMIC DNA]</scope>
    <source>
        <strain evidence="3">JCM 13250</strain>
    </source>
</reference>
<comment type="caution">
    <text evidence="2">The sequence shown here is derived from an EMBL/GenBank/DDBJ whole genome shotgun (WGS) entry which is preliminary data.</text>
</comment>
<dbReference type="Proteomes" id="UP001500218">
    <property type="component" value="Unassembled WGS sequence"/>
</dbReference>
<accession>A0ABP4Z0D4</accession>
<keyword evidence="3" id="KW-1185">Reference proteome</keyword>
<organism evidence="2 3">
    <name type="scientific">Luedemannella flava</name>
    <dbReference type="NCBI Taxonomy" id="349316"/>
    <lineage>
        <taxon>Bacteria</taxon>
        <taxon>Bacillati</taxon>
        <taxon>Actinomycetota</taxon>
        <taxon>Actinomycetes</taxon>
        <taxon>Micromonosporales</taxon>
        <taxon>Micromonosporaceae</taxon>
        <taxon>Luedemannella</taxon>
    </lineage>
</organism>
<keyword evidence="1" id="KW-0472">Membrane</keyword>